<evidence type="ECO:0000313" key="13">
    <source>
        <dbReference type="EMBL" id="OHT10752.1"/>
    </source>
</evidence>
<dbReference type="GO" id="GO:0005737">
    <property type="term" value="C:cytoplasm"/>
    <property type="evidence" value="ECO:0007669"/>
    <property type="project" value="TreeGrafter"/>
</dbReference>
<dbReference type="PANTHER" id="PTHR24058:SF22">
    <property type="entry name" value="DUAL SPECIFICITY TYROSINE-PHOSPHORYLATION-REGULATED KINASE 4"/>
    <property type="match status" value="1"/>
</dbReference>
<feature type="domain" description="Protein kinase" evidence="12">
    <location>
        <begin position="154"/>
        <end position="443"/>
    </location>
</feature>
<dbReference type="GO" id="GO:0005856">
    <property type="term" value="C:cytoskeleton"/>
    <property type="evidence" value="ECO:0007669"/>
    <property type="project" value="TreeGrafter"/>
</dbReference>
<dbReference type="CDD" id="cd14210">
    <property type="entry name" value="PKc_DYRK"/>
    <property type="match status" value="1"/>
</dbReference>
<evidence type="ECO:0000256" key="1">
    <source>
        <dbReference type="ARBA" id="ARBA00008867"/>
    </source>
</evidence>
<dbReference type="Pfam" id="PF00069">
    <property type="entry name" value="Pkinase"/>
    <property type="match status" value="1"/>
</dbReference>
<dbReference type="GO" id="GO:0004712">
    <property type="term" value="F:protein serine/threonine/tyrosine kinase activity"/>
    <property type="evidence" value="ECO:0007669"/>
    <property type="project" value="UniProtKB-EC"/>
</dbReference>
<keyword evidence="7" id="KW-0067">ATP-binding</keyword>
<dbReference type="EMBL" id="MLAK01000603">
    <property type="protein sequence ID" value="OHT10752.1"/>
    <property type="molecule type" value="Genomic_DNA"/>
</dbReference>
<evidence type="ECO:0000313" key="14">
    <source>
        <dbReference type="Proteomes" id="UP000179807"/>
    </source>
</evidence>
<comment type="caution">
    <text evidence="13">The sequence shown here is derived from an EMBL/GenBank/DDBJ whole genome shotgun (WGS) entry which is preliminary data.</text>
</comment>
<protein>
    <recommendedName>
        <fullName evidence="2">dual-specificity kinase</fullName>
        <ecNumber evidence="2">2.7.12.1</ecNumber>
    </recommendedName>
</protein>
<dbReference type="InterPro" id="IPR050494">
    <property type="entry name" value="Ser_Thr_dual-spec_kinase"/>
</dbReference>
<dbReference type="InterPro" id="IPR011009">
    <property type="entry name" value="Kinase-like_dom_sf"/>
</dbReference>
<evidence type="ECO:0000256" key="10">
    <source>
        <dbReference type="ARBA" id="ARBA00051680"/>
    </source>
</evidence>
<dbReference type="OrthoDB" id="9332038at2759"/>
<dbReference type="EC" id="2.7.12.1" evidence="2"/>
<keyword evidence="14" id="KW-1185">Reference proteome</keyword>
<dbReference type="GeneID" id="94835776"/>
<dbReference type="InterPro" id="IPR000719">
    <property type="entry name" value="Prot_kinase_dom"/>
</dbReference>
<keyword evidence="3" id="KW-0723">Serine/threonine-protein kinase</keyword>
<keyword evidence="6 13" id="KW-0418">Kinase</keyword>
<feature type="compositionally biased region" description="Pro residues" evidence="11">
    <location>
        <begin position="17"/>
        <end position="27"/>
    </location>
</feature>
<comment type="catalytic activity">
    <reaction evidence="8">
        <text>L-seryl-[protein] + ATP = O-phospho-L-seryl-[protein] + ADP + H(+)</text>
        <dbReference type="Rhea" id="RHEA:17989"/>
        <dbReference type="Rhea" id="RHEA-COMP:9863"/>
        <dbReference type="Rhea" id="RHEA-COMP:11604"/>
        <dbReference type="ChEBI" id="CHEBI:15378"/>
        <dbReference type="ChEBI" id="CHEBI:29999"/>
        <dbReference type="ChEBI" id="CHEBI:30616"/>
        <dbReference type="ChEBI" id="CHEBI:83421"/>
        <dbReference type="ChEBI" id="CHEBI:456216"/>
        <dbReference type="EC" id="2.7.12.1"/>
    </reaction>
</comment>
<comment type="catalytic activity">
    <reaction evidence="9">
        <text>L-threonyl-[protein] + ATP = O-phospho-L-threonyl-[protein] + ADP + H(+)</text>
        <dbReference type="Rhea" id="RHEA:46608"/>
        <dbReference type="Rhea" id="RHEA-COMP:11060"/>
        <dbReference type="Rhea" id="RHEA-COMP:11605"/>
        <dbReference type="ChEBI" id="CHEBI:15378"/>
        <dbReference type="ChEBI" id="CHEBI:30013"/>
        <dbReference type="ChEBI" id="CHEBI:30616"/>
        <dbReference type="ChEBI" id="CHEBI:61977"/>
        <dbReference type="ChEBI" id="CHEBI:456216"/>
        <dbReference type="EC" id="2.7.12.1"/>
    </reaction>
</comment>
<feature type="region of interest" description="Disordered" evidence="11">
    <location>
        <begin position="449"/>
        <end position="469"/>
    </location>
</feature>
<dbReference type="Gene3D" id="3.30.200.20">
    <property type="entry name" value="Phosphorylase Kinase, domain 1"/>
    <property type="match status" value="1"/>
</dbReference>
<dbReference type="Proteomes" id="UP000179807">
    <property type="component" value="Unassembled WGS sequence"/>
</dbReference>
<dbReference type="VEuPathDB" id="TrichDB:TRFO_19887"/>
<comment type="similarity">
    <text evidence="1">Belongs to the protein kinase superfamily. CMGC Ser/Thr protein kinase family. MNB/DYRK subfamily.</text>
</comment>
<proteinExistence type="inferred from homology"/>
<keyword evidence="4" id="KW-0808">Transferase</keyword>
<evidence type="ECO:0000256" key="7">
    <source>
        <dbReference type="ARBA" id="ARBA00022840"/>
    </source>
</evidence>
<dbReference type="Gene3D" id="3.30.10.30">
    <property type="entry name" value="DYRK"/>
    <property type="match status" value="1"/>
</dbReference>
<evidence type="ECO:0000259" key="12">
    <source>
        <dbReference type="PROSITE" id="PS50011"/>
    </source>
</evidence>
<dbReference type="PANTHER" id="PTHR24058">
    <property type="entry name" value="DUAL SPECIFICITY PROTEIN KINASE"/>
    <property type="match status" value="1"/>
</dbReference>
<dbReference type="SUPFAM" id="SSF56112">
    <property type="entry name" value="Protein kinase-like (PK-like)"/>
    <property type="match status" value="1"/>
</dbReference>
<evidence type="ECO:0000256" key="9">
    <source>
        <dbReference type="ARBA" id="ARBA00049308"/>
    </source>
</evidence>
<evidence type="ECO:0000256" key="3">
    <source>
        <dbReference type="ARBA" id="ARBA00022527"/>
    </source>
</evidence>
<gene>
    <name evidence="13" type="ORF">TRFO_19887</name>
</gene>
<dbReference type="SMART" id="SM00220">
    <property type="entry name" value="S_TKc"/>
    <property type="match status" value="1"/>
</dbReference>
<accession>A0A1J4KII7</accession>
<dbReference type="GO" id="GO:0004674">
    <property type="term" value="F:protein serine/threonine kinase activity"/>
    <property type="evidence" value="ECO:0007669"/>
    <property type="project" value="UniProtKB-KW"/>
</dbReference>
<dbReference type="InterPro" id="IPR042521">
    <property type="entry name" value="DYRK"/>
</dbReference>
<dbReference type="GO" id="GO:0005524">
    <property type="term" value="F:ATP binding"/>
    <property type="evidence" value="ECO:0007669"/>
    <property type="project" value="UniProtKB-KW"/>
</dbReference>
<organism evidence="13 14">
    <name type="scientific">Tritrichomonas foetus</name>
    <dbReference type="NCBI Taxonomy" id="1144522"/>
    <lineage>
        <taxon>Eukaryota</taxon>
        <taxon>Metamonada</taxon>
        <taxon>Parabasalia</taxon>
        <taxon>Tritrichomonadida</taxon>
        <taxon>Tritrichomonadidae</taxon>
        <taxon>Tritrichomonas</taxon>
    </lineage>
</organism>
<name>A0A1J4KII7_9EUKA</name>
<evidence type="ECO:0000256" key="2">
    <source>
        <dbReference type="ARBA" id="ARBA00013203"/>
    </source>
</evidence>
<dbReference type="Gene3D" id="1.10.510.10">
    <property type="entry name" value="Transferase(Phosphotransferase) domain 1"/>
    <property type="match status" value="1"/>
</dbReference>
<comment type="catalytic activity">
    <reaction evidence="10">
        <text>L-tyrosyl-[protein] + ATP = O-phospho-L-tyrosyl-[protein] + ADP + H(+)</text>
        <dbReference type="Rhea" id="RHEA:10596"/>
        <dbReference type="Rhea" id="RHEA-COMP:10136"/>
        <dbReference type="Rhea" id="RHEA-COMP:20101"/>
        <dbReference type="ChEBI" id="CHEBI:15378"/>
        <dbReference type="ChEBI" id="CHEBI:30616"/>
        <dbReference type="ChEBI" id="CHEBI:46858"/>
        <dbReference type="ChEBI" id="CHEBI:61978"/>
        <dbReference type="ChEBI" id="CHEBI:456216"/>
        <dbReference type="EC" id="2.7.12.1"/>
    </reaction>
</comment>
<dbReference type="PROSITE" id="PS50011">
    <property type="entry name" value="PROTEIN_KINASE_DOM"/>
    <property type="match status" value="1"/>
</dbReference>
<evidence type="ECO:0000256" key="6">
    <source>
        <dbReference type="ARBA" id="ARBA00022777"/>
    </source>
</evidence>
<dbReference type="RefSeq" id="XP_068363888.1">
    <property type="nucleotide sequence ID" value="XM_068501072.1"/>
</dbReference>
<evidence type="ECO:0000256" key="5">
    <source>
        <dbReference type="ARBA" id="ARBA00022741"/>
    </source>
</evidence>
<keyword evidence="5" id="KW-0547">Nucleotide-binding</keyword>
<evidence type="ECO:0000256" key="8">
    <source>
        <dbReference type="ARBA" id="ARBA00049003"/>
    </source>
</evidence>
<sequence>MSDDIISYSARVNHMPQFPPGPPPANPGPRSRKYGGQNYTPQSARPQPPPPKTDKTGFINPRFKFHVGNQRNKPKRLSPIITNGPISPREAIIKYGEFLTEYEKEEIYAFPDIYYVGNLDKKIEPDPSDEFNQGFDNDTHNYCLTVGDHLAYRFEIVANFGAGAFGQVIRCFDHKTKNPVAVKVIVNTDQMHAQGQIEAQILSKLNSREQHHIVRAYDFFVFRSHICITFEVLGMNLYDFSELNNFKPFPTRLVRLYALQIFSALERIHRIGAVHCDIKPENILLVQGSKTLIKIIDFGSGCFDGYQLYEYIQSRFYRAPEVMLGLPYGAPMDVWSTALVIVELLIGRPLWPGDDELEQLWMISEVLGAPPVDLVNQGKRKDEFFEENGELKQDKIKRTPNSMTLQSILQTNDTSLVDFLMKCLTWDTNDRITAKQALNHPWIRTKEVKVQQQPKQQSILPGLDMPPRK</sequence>
<feature type="region of interest" description="Disordered" evidence="11">
    <location>
        <begin position="1"/>
        <end position="59"/>
    </location>
</feature>
<evidence type="ECO:0000256" key="4">
    <source>
        <dbReference type="ARBA" id="ARBA00022679"/>
    </source>
</evidence>
<reference evidence="13" key="1">
    <citation type="submission" date="2016-10" db="EMBL/GenBank/DDBJ databases">
        <authorList>
            <person name="Benchimol M."/>
            <person name="Almeida L.G."/>
            <person name="Vasconcelos A.T."/>
            <person name="Perreira-Neves A."/>
            <person name="Rosa I.A."/>
            <person name="Tasca T."/>
            <person name="Bogo M.R."/>
            <person name="de Souza W."/>
        </authorList>
    </citation>
    <scope>NUCLEOTIDE SEQUENCE [LARGE SCALE GENOMIC DNA]</scope>
    <source>
        <strain evidence="13">K</strain>
    </source>
</reference>
<evidence type="ECO:0000256" key="11">
    <source>
        <dbReference type="SAM" id="MobiDB-lite"/>
    </source>
</evidence>
<dbReference type="AlphaFoldDB" id="A0A1J4KII7"/>